<evidence type="ECO:0000256" key="5">
    <source>
        <dbReference type="PROSITE-ProRule" id="PRU00302"/>
    </source>
</evidence>
<evidence type="ECO:0000259" key="7">
    <source>
        <dbReference type="PROSITE" id="PS50923"/>
    </source>
</evidence>
<protein>
    <recommendedName>
        <fullName evidence="7">Sushi domain-containing protein</fullName>
    </recommendedName>
</protein>
<feature type="domain" description="Sushi" evidence="7">
    <location>
        <begin position="40"/>
        <end position="99"/>
    </location>
</feature>
<feature type="signal peptide" evidence="6">
    <location>
        <begin position="1"/>
        <end position="35"/>
    </location>
</feature>
<dbReference type="STRING" id="94237.ENSMMOP00000024268"/>
<feature type="domain" description="Sushi" evidence="7">
    <location>
        <begin position="251"/>
        <end position="303"/>
    </location>
</feature>
<dbReference type="OMA" id="TICINGQ"/>
<evidence type="ECO:0000256" key="3">
    <source>
        <dbReference type="ARBA" id="ARBA00022729"/>
    </source>
</evidence>
<evidence type="ECO:0000256" key="4">
    <source>
        <dbReference type="ARBA" id="ARBA00023157"/>
    </source>
</evidence>
<feature type="chain" id="PRO_5018553958" description="Sushi domain-containing protein" evidence="6">
    <location>
        <begin position="36"/>
        <end position="394"/>
    </location>
</feature>
<proteinExistence type="predicted"/>
<dbReference type="PROSITE" id="PS50923">
    <property type="entry name" value="SUSHI"/>
    <property type="match status" value="4"/>
</dbReference>
<keyword evidence="4 5" id="KW-1015">Disulfide bond</keyword>
<name>A0A3Q3X0C7_MOLML</name>
<dbReference type="PANTHER" id="PTHR45785:SF2">
    <property type="entry name" value="COMPLEMENT FACTOR H-RELATED"/>
    <property type="match status" value="1"/>
</dbReference>
<dbReference type="PANTHER" id="PTHR45785">
    <property type="entry name" value="COMPLEMENT FACTOR H-RELATED"/>
    <property type="match status" value="1"/>
</dbReference>
<evidence type="ECO:0000313" key="9">
    <source>
        <dbReference type="Proteomes" id="UP000261620"/>
    </source>
</evidence>
<dbReference type="Proteomes" id="UP000261620">
    <property type="component" value="Unplaced"/>
</dbReference>
<dbReference type="Gene3D" id="2.10.70.10">
    <property type="entry name" value="Complement Module, domain 1"/>
    <property type="match status" value="4"/>
</dbReference>
<comment type="subcellular location">
    <subcellularLocation>
        <location evidence="1">Virion</location>
    </subcellularLocation>
</comment>
<evidence type="ECO:0000256" key="6">
    <source>
        <dbReference type="SAM" id="SignalP"/>
    </source>
</evidence>
<evidence type="ECO:0000313" key="8">
    <source>
        <dbReference type="Ensembl" id="ENSMMOP00000024268.1"/>
    </source>
</evidence>
<dbReference type="AlphaFoldDB" id="A0A3Q3X0C7"/>
<dbReference type="SMART" id="SM00032">
    <property type="entry name" value="CCP"/>
    <property type="match status" value="4"/>
</dbReference>
<dbReference type="InterPro" id="IPR035976">
    <property type="entry name" value="Sushi/SCR/CCP_sf"/>
</dbReference>
<evidence type="ECO:0000256" key="1">
    <source>
        <dbReference type="ARBA" id="ARBA00004328"/>
    </source>
</evidence>
<dbReference type="InterPro" id="IPR051503">
    <property type="entry name" value="ComplSys_Reg/VirEntry_Med"/>
</dbReference>
<reference evidence="8" key="2">
    <citation type="submission" date="2025-09" db="UniProtKB">
        <authorList>
            <consortium name="Ensembl"/>
        </authorList>
    </citation>
    <scope>IDENTIFICATION</scope>
</reference>
<accession>A0A3Q3X0C7</accession>
<dbReference type="CDD" id="cd00033">
    <property type="entry name" value="CCP"/>
    <property type="match status" value="3"/>
</dbReference>
<comment type="caution">
    <text evidence="5">Lacks conserved residue(s) required for the propagation of feature annotation.</text>
</comment>
<reference evidence="8" key="1">
    <citation type="submission" date="2025-08" db="UniProtKB">
        <authorList>
            <consortium name="Ensembl"/>
        </authorList>
    </citation>
    <scope>IDENTIFICATION</scope>
</reference>
<organism evidence="8 9">
    <name type="scientific">Mola mola</name>
    <name type="common">Ocean sunfish</name>
    <name type="synonym">Tetraodon mola</name>
    <dbReference type="NCBI Taxonomy" id="94237"/>
    <lineage>
        <taxon>Eukaryota</taxon>
        <taxon>Metazoa</taxon>
        <taxon>Chordata</taxon>
        <taxon>Craniata</taxon>
        <taxon>Vertebrata</taxon>
        <taxon>Euteleostomi</taxon>
        <taxon>Actinopterygii</taxon>
        <taxon>Neopterygii</taxon>
        <taxon>Teleostei</taxon>
        <taxon>Neoteleostei</taxon>
        <taxon>Acanthomorphata</taxon>
        <taxon>Eupercaria</taxon>
        <taxon>Tetraodontiformes</taxon>
        <taxon>Molidae</taxon>
        <taxon>Mola</taxon>
    </lineage>
</organism>
<feature type="disulfide bond" evidence="5">
    <location>
        <begin position="103"/>
        <end position="146"/>
    </location>
</feature>
<feature type="domain" description="Sushi" evidence="7">
    <location>
        <begin position="162"/>
        <end position="224"/>
    </location>
</feature>
<dbReference type="Pfam" id="PF00084">
    <property type="entry name" value="Sushi"/>
    <property type="match status" value="4"/>
</dbReference>
<keyword evidence="9" id="KW-1185">Reference proteome</keyword>
<keyword evidence="3 6" id="KW-0732">Signal</keyword>
<dbReference type="InterPro" id="IPR000436">
    <property type="entry name" value="Sushi_SCR_CCP_dom"/>
</dbReference>
<feature type="domain" description="Sushi" evidence="7">
    <location>
        <begin position="101"/>
        <end position="159"/>
    </location>
</feature>
<sequence length="394" mass="45257">CTWISLAVLILIFDKMCGRHLGFVLLVLFPGLLHAQDEVQICQAPRLLDGYLVPEQERYYHDTQVSYGCDKGRKPLMDGWWATITCHNGTWSAVPQCIDENACSPLTIPNGKSTVNKNGWYKEEDTTRVTCDKGFEHRNRDATAKCINGKWTSVPVCERSNHTCNAPPQISHAVVVNQQYKELFAVDSEVEYQCEDEYTINGADNKKNIYCIAGYWTEGPVCSKWTVCLDFSSSNSGSSDNDTERQKTEVRNCGPIPVVPNSVYDINRMYLRYQCGSYYKRVGPERVECYDNGLWSELPYCQDAFCAVDTHSIPELKPVGVKYFRHGETFRFECVREAEWWYNNYSQFRCTERGPTFTRCKYHFNIMTYCSHVRFHLNIVSRDTVCELAAGELC</sequence>
<evidence type="ECO:0000256" key="2">
    <source>
        <dbReference type="ARBA" id="ARBA00022659"/>
    </source>
</evidence>
<dbReference type="Ensembl" id="ENSMMOT00000024676.1">
    <property type="protein sequence ID" value="ENSMMOP00000024268.1"/>
    <property type="gene ID" value="ENSMMOG00000018460.1"/>
</dbReference>
<dbReference type="SUPFAM" id="SSF57535">
    <property type="entry name" value="Complement control module/SCR domain"/>
    <property type="match status" value="4"/>
</dbReference>
<keyword evidence="2 5" id="KW-0768">Sushi</keyword>